<proteinExistence type="predicted"/>
<organism evidence="1 2">
    <name type="scientific">Prevotella pectinovora</name>
    <dbReference type="NCBI Taxonomy" id="1602169"/>
    <lineage>
        <taxon>Bacteria</taxon>
        <taxon>Pseudomonadati</taxon>
        <taxon>Bacteroidota</taxon>
        <taxon>Bacteroidia</taxon>
        <taxon>Bacteroidales</taxon>
        <taxon>Prevotellaceae</taxon>
        <taxon>Prevotella</taxon>
    </lineage>
</organism>
<gene>
    <name evidence="1" type="ORF">ST44_03635</name>
</gene>
<accession>A0A0D0IX81</accession>
<dbReference type="Proteomes" id="UP000032046">
    <property type="component" value="Unassembled WGS sequence"/>
</dbReference>
<protein>
    <recommendedName>
        <fullName evidence="3">Purine biosynthesis protein PurH</fullName>
    </recommendedName>
</protein>
<name>A0A0D0IX81_9BACT</name>
<comment type="caution">
    <text evidence="1">The sequence shown here is derived from an EMBL/GenBank/DDBJ whole genome shotgun (WGS) entry which is preliminary data.</text>
</comment>
<dbReference type="OrthoDB" id="3192716at2"/>
<evidence type="ECO:0000313" key="2">
    <source>
        <dbReference type="Proteomes" id="UP000032046"/>
    </source>
</evidence>
<dbReference type="EMBL" id="JXQK01000043">
    <property type="protein sequence ID" value="KIP63366.1"/>
    <property type="molecule type" value="Genomic_DNA"/>
</dbReference>
<reference evidence="1 2" key="1">
    <citation type="submission" date="2015-01" db="EMBL/GenBank/DDBJ databases">
        <title>Comparative genomics of non-oral Prevotella species.</title>
        <authorList>
            <person name="Accetto T."/>
            <person name="Nograsek B."/>
            <person name="Avgustin G."/>
        </authorList>
    </citation>
    <scope>NUCLEOTIDE SEQUENCE [LARGE SCALE GENOMIC DNA]</scope>
    <source>
        <strain evidence="1 2">P5-119</strain>
    </source>
</reference>
<evidence type="ECO:0000313" key="1">
    <source>
        <dbReference type="EMBL" id="KIP63366.1"/>
    </source>
</evidence>
<dbReference type="RefSeq" id="WP_022317505.1">
    <property type="nucleotide sequence ID" value="NZ_DAIPDX010000027.1"/>
</dbReference>
<keyword evidence="2" id="KW-1185">Reference proteome</keyword>
<evidence type="ECO:0008006" key="3">
    <source>
        <dbReference type="Google" id="ProtNLM"/>
    </source>
</evidence>
<sequence>MTKKSLLIKDTTVDERMAIVKESLNFCDGDCDGVDMDDMYDDYIFGRRELADINLEFSRKHAGEVVPNRPSAPRGCMGR</sequence>
<dbReference type="AlphaFoldDB" id="A0A0D0IX81"/>